<dbReference type="InterPro" id="IPR012349">
    <property type="entry name" value="Split_barrel_FMN-bd"/>
</dbReference>
<proteinExistence type="predicted"/>
<dbReference type="Proteomes" id="UP000461880">
    <property type="component" value="Unassembled WGS sequence"/>
</dbReference>
<accession>A0A7X2THJ4</accession>
<evidence type="ECO:0000313" key="3">
    <source>
        <dbReference type="Proteomes" id="UP000461880"/>
    </source>
</evidence>
<reference evidence="2 3" key="1">
    <citation type="submission" date="2019-08" db="EMBL/GenBank/DDBJ databases">
        <title>In-depth cultivation of the pig gut microbiome towards novel bacterial diversity and tailored functional studies.</title>
        <authorList>
            <person name="Wylensek D."/>
            <person name="Hitch T.C.A."/>
            <person name="Clavel T."/>
        </authorList>
    </citation>
    <scope>NUCLEOTIDE SEQUENCE [LARGE SCALE GENOMIC DNA]</scope>
    <source>
        <strain evidence="2 3">Oil+RF-744-GAM-WT-6</strain>
    </source>
</reference>
<feature type="domain" description="Pyridoxamine 5'-phosphate oxidase N-terminal" evidence="1">
    <location>
        <begin position="26"/>
        <end position="116"/>
    </location>
</feature>
<dbReference type="SUPFAM" id="SSF50475">
    <property type="entry name" value="FMN-binding split barrel"/>
    <property type="match status" value="1"/>
</dbReference>
<dbReference type="AlphaFoldDB" id="A0A7X2THJ4"/>
<dbReference type="Pfam" id="PF01243">
    <property type="entry name" value="PNPOx_N"/>
    <property type="match status" value="1"/>
</dbReference>
<dbReference type="RefSeq" id="WP_154505882.1">
    <property type="nucleotide sequence ID" value="NZ_VUMN01000041.1"/>
</dbReference>
<comment type="caution">
    <text evidence="2">The sequence shown here is derived from an EMBL/GenBank/DDBJ whole genome shotgun (WGS) entry which is preliminary data.</text>
</comment>
<evidence type="ECO:0000259" key="1">
    <source>
        <dbReference type="Pfam" id="PF01243"/>
    </source>
</evidence>
<evidence type="ECO:0000313" key="2">
    <source>
        <dbReference type="EMBL" id="MSS59646.1"/>
    </source>
</evidence>
<gene>
    <name evidence="2" type="ORF">FYJ51_12155</name>
</gene>
<dbReference type="Gene3D" id="2.30.110.10">
    <property type="entry name" value="Electron Transport, Fmn-binding Protein, Chain A"/>
    <property type="match status" value="1"/>
</dbReference>
<sequence>MDYDKAEQFWIEKDRNAVRMDPEDLSKEIGAFLHSHRVCAFACAAGDFVRCTPLEYTYANGSVYIFSEGGLKFRALRSNPHVCLAVYEDHPQFGKLKGLQISGIAELIEPWSEEYLSLLKIRGIPADSLKKLPSEMYLIKVIPEKFDFLNSDLRQRGFSSRQQLVLK</sequence>
<dbReference type="InterPro" id="IPR011576">
    <property type="entry name" value="Pyridox_Oxase_N"/>
</dbReference>
<organism evidence="2 3">
    <name type="scientific">Stecheria intestinalis</name>
    <dbReference type="NCBI Taxonomy" id="2606630"/>
    <lineage>
        <taxon>Bacteria</taxon>
        <taxon>Bacillati</taxon>
        <taxon>Bacillota</taxon>
        <taxon>Erysipelotrichia</taxon>
        <taxon>Erysipelotrichales</taxon>
        <taxon>Erysipelotrichaceae</taxon>
        <taxon>Stecheria</taxon>
    </lineage>
</organism>
<name>A0A7X2THJ4_9FIRM</name>
<protein>
    <submittedName>
        <fullName evidence="2">Pyridoxamine 5'-phosphate oxidase family protein</fullName>
    </submittedName>
</protein>
<keyword evidence="3" id="KW-1185">Reference proteome</keyword>
<dbReference type="EMBL" id="VUMN01000041">
    <property type="protein sequence ID" value="MSS59646.1"/>
    <property type="molecule type" value="Genomic_DNA"/>
</dbReference>